<dbReference type="InterPro" id="IPR003034">
    <property type="entry name" value="SAP_dom"/>
</dbReference>
<feature type="compositionally biased region" description="Pro residues" evidence="1">
    <location>
        <begin position="175"/>
        <end position="186"/>
    </location>
</feature>
<evidence type="ECO:0000313" key="4">
    <source>
        <dbReference type="Proteomes" id="UP000279259"/>
    </source>
</evidence>
<dbReference type="STRING" id="1890683.A0A427XTX2"/>
<dbReference type="SMART" id="SM00513">
    <property type="entry name" value="SAP"/>
    <property type="match status" value="1"/>
</dbReference>
<organism evidence="3 4">
    <name type="scientific">Saitozyma podzolica</name>
    <dbReference type="NCBI Taxonomy" id="1890683"/>
    <lineage>
        <taxon>Eukaryota</taxon>
        <taxon>Fungi</taxon>
        <taxon>Dikarya</taxon>
        <taxon>Basidiomycota</taxon>
        <taxon>Agaricomycotina</taxon>
        <taxon>Tremellomycetes</taxon>
        <taxon>Tremellales</taxon>
        <taxon>Trimorphomycetaceae</taxon>
        <taxon>Saitozyma</taxon>
    </lineage>
</organism>
<feature type="compositionally biased region" description="Basic and acidic residues" evidence="1">
    <location>
        <begin position="137"/>
        <end position="169"/>
    </location>
</feature>
<evidence type="ECO:0000313" key="3">
    <source>
        <dbReference type="EMBL" id="RSH82290.1"/>
    </source>
</evidence>
<dbReference type="CDD" id="cd12432">
    <property type="entry name" value="RRM_ACINU"/>
    <property type="match status" value="1"/>
</dbReference>
<accession>A0A427XTX2</accession>
<dbReference type="Pfam" id="PF02037">
    <property type="entry name" value="SAP"/>
    <property type="match status" value="1"/>
</dbReference>
<dbReference type="AlphaFoldDB" id="A0A427XTX2"/>
<dbReference type="PANTHER" id="PTHR47031">
    <property type="entry name" value="SAP DNA-BINDING DOMAIN-CONTAINING PROTEIN"/>
    <property type="match status" value="1"/>
</dbReference>
<reference evidence="3 4" key="1">
    <citation type="submission" date="2018-11" db="EMBL/GenBank/DDBJ databases">
        <title>Genome sequence of Saitozyma podzolica DSM 27192.</title>
        <authorList>
            <person name="Aliyu H."/>
            <person name="Gorte O."/>
            <person name="Ochsenreither K."/>
        </authorList>
    </citation>
    <scope>NUCLEOTIDE SEQUENCE [LARGE SCALE GENOMIC DNA]</scope>
    <source>
        <strain evidence="3 4">DSM 27192</strain>
    </source>
</reference>
<dbReference type="PROSITE" id="PS50800">
    <property type="entry name" value="SAP"/>
    <property type="match status" value="1"/>
</dbReference>
<proteinExistence type="predicted"/>
<name>A0A427XTX2_9TREE</name>
<dbReference type="InterPro" id="IPR036361">
    <property type="entry name" value="SAP_dom_sf"/>
</dbReference>
<dbReference type="Proteomes" id="UP000279259">
    <property type="component" value="Unassembled WGS sequence"/>
</dbReference>
<dbReference type="EMBL" id="RSCD01000027">
    <property type="protein sequence ID" value="RSH82290.1"/>
    <property type="molecule type" value="Genomic_DNA"/>
</dbReference>
<feature type="compositionally biased region" description="Gly residues" evidence="1">
    <location>
        <begin position="417"/>
        <end position="426"/>
    </location>
</feature>
<feature type="region of interest" description="Disordered" evidence="1">
    <location>
        <begin position="137"/>
        <end position="264"/>
    </location>
</feature>
<comment type="caution">
    <text evidence="3">The sequence shown here is derived from an EMBL/GenBank/DDBJ whole genome shotgun (WGS) entry which is preliminary data.</text>
</comment>
<dbReference type="Gene3D" id="1.10.720.30">
    <property type="entry name" value="SAP domain"/>
    <property type="match status" value="1"/>
</dbReference>
<dbReference type="InterPro" id="IPR034257">
    <property type="entry name" value="Acinus_RRM"/>
</dbReference>
<feature type="domain" description="SAP" evidence="2">
    <location>
        <begin position="10"/>
        <end position="44"/>
    </location>
</feature>
<dbReference type="PANTHER" id="PTHR47031:SF3">
    <property type="entry name" value="SAP DOMAIN-CONTAINING PROTEIN"/>
    <property type="match status" value="1"/>
</dbReference>
<evidence type="ECO:0000259" key="2">
    <source>
        <dbReference type="PROSITE" id="PS50800"/>
    </source>
</evidence>
<feature type="region of interest" description="Disordered" evidence="1">
    <location>
        <begin position="47"/>
        <end position="121"/>
    </location>
</feature>
<feature type="region of interest" description="Disordered" evidence="1">
    <location>
        <begin position="410"/>
        <end position="543"/>
    </location>
</feature>
<evidence type="ECO:0000256" key="1">
    <source>
        <dbReference type="SAM" id="MobiDB-lite"/>
    </source>
</evidence>
<dbReference type="SUPFAM" id="SSF68906">
    <property type="entry name" value="SAP domain"/>
    <property type="match status" value="1"/>
</dbReference>
<dbReference type="OrthoDB" id="5348404at2759"/>
<feature type="compositionally biased region" description="Pro residues" evidence="1">
    <location>
        <begin position="427"/>
        <end position="436"/>
    </location>
</feature>
<feature type="compositionally biased region" description="Low complexity" evidence="1">
    <location>
        <begin position="459"/>
        <end position="475"/>
    </location>
</feature>
<keyword evidence="4" id="KW-1185">Reference proteome</keyword>
<feature type="compositionally biased region" description="Gly residues" evidence="1">
    <location>
        <begin position="485"/>
        <end position="500"/>
    </location>
</feature>
<protein>
    <recommendedName>
        <fullName evidence="2">SAP domain-containing protein</fullName>
    </recommendedName>
</protein>
<sequence length="543" mass="57673">MSQQFPPVDVKSLKVAELKEELSKRGLDTKGLKKDLADRLQAAQDLAISGGSETAPLPPSLADEAVPLAPPSHLPETAPNPDAATVHPEPSEPSRTQPAASPHPAPTVETPYDKHDFEGVGHPMVEGAMERAEEIREEVMQEEKELEELEPRALDPEVARIVAEEEAKEMMSTTPTPPKSISPLPPSGKGSPRIAARPVDESNGELVQDQEGGEEDNDVLMPDTDLSAGAEPSSRKRSRSPSPVQPPKRPKKTYSTPLPPKLSHLVHPPTSTLYITNLRRPLLHAALHAFLFPSEISPPTDRLPIPRTPFAGGDYPGLWLSGVKDHAYATYPSERDAIAAAERIERSQWPEDTGEKLHVEFVDDDRVIEFVDREEFAWSNGRQKLNLHIKKGEDGEVKFDFTVAGLGGPMPRSGLARGPGGPGGPVGAPPPVPPHGPGSRGGMIPPGRPGVPHLSGANATGARGPGARVPGAPTGPSNPGPGPGPERGGFGIRGGGRGGYGPPPHMGRGNGYGGREEGRLGKPLNRTRTRPSLAWREGPGARA</sequence>
<gene>
    <name evidence="3" type="ORF">EHS25_006000</name>
</gene>